<dbReference type="EMBL" id="JASZZN010000017">
    <property type="protein sequence ID" value="MDM4017944.1"/>
    <property type="molecule type" value="Genomic_DNA"/>
</dbReference>
<proteinExistence type="predicted"/>
<evidence type="ECO:0000313" key="3">
    <source>
        <dbReference type="EMBL" id="MDM4017944.1"/>
    </source>
</evidence>
<accession>A0ABT7PNT8</accession>
<evidence type="ECO:0000256" key="1">
    <source>
        <dbReference type="SAM" id="MobiDB-lite"/>
    </source>
</evidence>
<dbReference type="Proteomes" id="UP001239462">
    <property type="component" value="Unassembled WGS sequence"/>
</dbReference>
<feature type="region of interest" description="Disordered" evidence="1">
    <location>
        <begin position="79"/>
        <end position="106"/>
    </location>
</feature>
<feature type="chain" id="PRO_5047058884" evidence="2">
    <location>
        <begin position="20"/>
        <end position="959"/>
    </location>
</feature>
<comment type="caution">
    <text evidence="3">The sequence shown here is derived from an EMBL/GenBank/DDBJ whole genome shotgun (WGS) entry which is preliminary data.</text>
</comment>
<feature type="region of interest" description="Disordered" evidence="1">
    <location>
        <begin position="297"/>
        <end position="318"/>
    </location>
</feature>
<gene>
    <name evidence="3" type="ORF">QTN89_21030</name>
</gene>
<keyword evidence="2" id="KW-0732">Signal</keyword>
<dbReference type="NCBIfam" id="TIGR02595">
    <property type="entry name" value="PEP_CTERM"/>
    <property type="match status" value="1"/>
</dbReference>
<dbReference type="InterPro" id="IPR013424">
    <property type="entry name" value="Ice-binding_C"/>
</dbReference>
<feature type="region of interest" description="Disordered" evidence="1">
    <location>
        <begin position="332"/>
        <end position="354"/>
    </location>
</feature>
<dbReference type="RefSeq" id="WP_289165546.1">
    <property type="nucleotide sequence ID" value="NZ_JASZZN010000017.1"/>
</dbReference>
<feature type="signal peptide" evidence="2">
    <location>
        <begin position="1"/>
        <end position="19"/>
    </location>
</feature>
<name>A0ABT7PNT8_9BACT</name>
<sequence length="959" mass="93098">MIRVCVVLLVCVCASNSFGQRVTTQADDGTDGVNGASLDPGQVGTDGGIGASISEAIDAIGELYRGLVAGNGGRGGDGGNALSETFDGGSGGRGGNGGDASGSIRSEGTGRIVADLQISAGNGGDGGIGGFGVGTGADGLAGDGGDGGIATALADGAIAISSDGRARAALTVIGGSGGDALAGNANGGSGQDASIIGVKSSAIGITGADSLVEVQGGNGGNGIGTGNGGRGGNGTLQDAISVSVQESGDVNITQTIYAGAGGNAQAGIAGLGGQAINEFSKNLDAAEAAVSLYSFAGSGGSRDDNTGTSGNGGDASSKIVSTQTGTLFTYSETRGGESGDGVGGSDGGQGGDASAMTDLVTTDGMIDAYDVAWGGSGGWIRSGTGTGGKGGQATIDLSATTSGSDDVTLQGHAFGGDGGLAFDEVGGTGGDGATAGGSVSATTVEGLANAYGYFQGGSGGDVIGGNGNSGDGASVEIINQVTAQSLSSTGQTFVEQIVQGGDSGDVGYQSDFGTGNIGAAGDAMSSLSANNDNSDSTLWGFAYGGQGGDRVNSSGVGGSGAEASSSVILRNTGTASTYAYAGGGWGGDGVAGAIGGQGGRGIADASSVSENAEAFAESFAYGGDAGFAIDSEASGGNAFEASALSNASAMTLGIGQYAEAYAEAIGGFGLGENDRYLSSRSGVANSEATATTNQGEAYAFSSAEGRQAIARSTGEGVSGFVTATAETVRGALGDENDDPVQVWTQISADVKGITSVEASVLSDGTIGSGSTADAFSIVDVSAFYPDQSGVIDESGLLASSALVASSQLTTESTVKVVRGLIGGEYGSVALGVIDTSIETTLQFNDSQESSNVLIAWESFEATGNGFDSMMVTIGSSMGDQEWSFSNLAEAQLFFSQAIEFSEITEVNPTLTMQLSWSSSGVGDGFSLGYAATVSAIPEPSTTWGLYLSSLVLISRRKRR</sequence>
<feature type="region of interest" description="Disordered" evidence="1">
    <location>
        <begin position="23"/>
        <end position="45"/>
    </location>
</feature>
<feature type="compositionally biased region" description="Gly residues" evidence="1">
    <location>
        <begin position="336"/>
        <end position="351"/>
    </location>
</feature>
<evidence type="ECO:0000313" key="4">
    <source>
        <dbReference type="Proteomes" id="UP001239462"/>
    </source>
</evidence>
<evidence type="ECO:0000256" key="2">
    <source>
        <dbReference type="SAM" id="SignalP"/>
    </source>
</evidence>
<organism evidence="3 4">
    <name type="scientific">Roseiconus lacunae</name>
    <dbReference type="NCBI Taxonomy" id="2605694"/>
    <lineage>
        <taxon>Bacteria</taxon>
        <taxon>Pseudomonadati</taxon>
        <taxon>Planctomycetota</taxon>
        <taxon>Planctomycetia</taxon>
        <taxon>Pirellulales</taxon>
        <taxon>Pirellulaceae</taxon>
        <taxon>Roseiconus</taxon>
    </lineage>
</organism>
<protein>
    <submittedName>
        <fullName evidence="3">PEP-CTERM sorting domain-containing protein</fullName>
    </submittedName>
</protein>
<feature type="compositionally biased region" description="Gly residues" evidence="1">
    <location>
        <begin position="88"/>
        <end position="100"/>
    </location>
</feature>
<keyword evidence="4" id="KW-1185">Reference proteome</keyword>
<reference evidence="3 4" key="1">
    <citation type="submission" date="2023-06" db="EMBL/GenBank/DDBJ databases">
        <title>Roseiconus lacunae JC819 isolated from Gulf of Mannar region, Tamil Nadu.</title>
        <authorList>
            <person name="Pk S."/>
            <person name="Ch S."/>
            <person name="Ch V.R."/>
        </authorList>
    </citation>
    <scope>NUCLEOTIDE SEQUENCE [LARGE SCALE GENOMIC DNA]</scope>
    <source>
        <strain evidence="3 4">JC819</strain>
    </source>
</reference>